<dbReference type="InterPro" id="IPR052211">
    <property type="entry name" value="Cpx_auxiliary_protein"/>
</dbReference>
<protein>
    <submittedName>
        <fullName evidence="6">Spy/CpxP family protein refolding chaperone</fullName>
    </submittedName>
</protein>
<evidence type="ECO:0000256" key="1">
    <source>
        <dbReference type="ARBA" id="ARBA00004418"/>
    </source>
</evidence>
<dbReference type="GO" id="GO:0051082">
    <property type="term" value="F:unfolded protein binding"/>
    <property type="evidence" value="ECO:0007669"/>
    <property type="project" value="TreeGrafter"/>
</dbReference>
<comment type="similarity">
    <text evidence="2">Belongs to the CpxP/Spy family.</text>
</comment>
<dbReference type="GO" id="GO:0030288">
    <property type="term" value="C:outer membrane-bounded periplasmic space"/>
    <property type="evidence" value="ECO:0007669"/>
    <property type="project" value="TreeGrafter"/>
</dbReference>
<evidence type="ECO:0000313" key="6">
    <source>
        <dbReference type="EMBL" id="NRQ41062.1"/>
    </source>
</evidence>
<evidence type="ECO:0000256" key="4">
    <source>
        <dbReference type="ARBA" id="ARBA00022764"/>
    </source>
</evidence>
<dbReference type="AlphaFoldDB" id="A0A7Y5AMH0"/>
<dbReference type="Gene3D" id="1.20.120.1490">
    <property type="match status" value="1"/>
</dbReference>
<feature type="signal peptide" evidence="5">
    <location>
        <begin position="1"/>
        <end position="24"/>
    </location>
</feature>
<keyword evidence="7" id="KW-1185">Reference proteome</keyword>
<accession>A0A7Y5AMH0</accession>
<evidence type="ECO:0000313" key="7">
    <source>
        <dbReference type="Proteomes" id="UP000523161"/>
    </source>
</evidence>
<dbReference type="Pfam" id="PF07813">
    <property type="entry name" value="LTXXQ"/>
    <property type="match status" value="1"/>
</dbReference>
<comment type="subcellular location">
    <subcellularLocation>
        <location evidence="1">Periplasm</location>
    </subcellularLocation>
</comment>
<dbReference type="PANTHER" id="PTHR38102:SF1">
    <property type="entry name" value="PERIPLASMIC CHAPERONE SPY"/>
    <property type="match status" value="1"/>
</dbReference>
<evidence type="ECO:0000256" key="5">
    <source>
        <dbReference type="SAM" id="SignalP"/>
    </source>
</evidence>
<dbReference type="PANTHER" id="PTHR38102">
    <property type="entry name" value="PERIPLASMIC CHAPERONE SPY"/>
    <property type="match status" value="1"/>
</dbReference>
<comment type="caution">
    <text evidence="6">The sequence shown here is derived from an EMBL/GenBank/DDBJ whole genome shotgun (WGS) entry which is preliminary data.</text>
</comment>
<keyword evidence="3 5" id="KW-0732">Signal</keyword>
<keyword evidence="4" id="KW-0574">Periplasm</keyword>
<evidence type="ECO:0000256" key="2">
    <source>
        <dbReference type="ARBA" id="ARBA00008441"/>
    </source>
</evidence>
<reference evidence="6 7" key="1">
    <citation type="submission" date="2020-06" db="EMBL/GenBank/DDBJ databases">
        <title>Rheinheimera sp. nov., a marine bacterium isolated from coastal.</title>
        <authorList>
            <person name="Yu Q."/>
            <person name="Qi Y."/>
            <person name="Pu J."/>
        </authorList>
    </citation>
    <scope>NUCLEOTIDE SEQUENCE [LARGE SCALE GENOMIC DNA]</scope>
    <source>
        <strain evidence="6 7">YQF-2</strain>
    </source>
</reference>
<organism evidence="6 7">
    <name type="scientific">Rheinheimera lutimaris</name>
    <dbReference type="NCBI Taxonomy" id="2740584"/>
    <lineage>
        <taxon>Bacteria</taxon>
        <taxon>Pseudomonadati</taxon>
        <taxon>Pseudomonadota</taxon>
        <taxon>Gammaproteobacteria</taxon>
        <taxon>Chromatiales</taxon>
        <taxon>Chromatiaceae</taxon>
        <taxon>Rheinheimera</taxon>
    </lineage>
</organism>
<dbReference type="PIRSF" id="PIRSF034445">
    <property type="entry name" value="CpxP_Spy"/>
    <property type="match status" value="1"/>
</dbReference>
<dbReference type="InterPro" id="IPR012899">
    <property type="entry name" value="LTXXQ"/>
</dbReference>
<gene>
    <name evidence="6" type="ORF">HRH59_00540</name>
</gene>
<proteinExistence type="inferred from homology"/>
<dbReference type="EMBL" id="JABSOD010000001">
    <property type="protein sequence ID" value="NRQ41062.1"/>
    <property type="molecule type" value="Genomic_DNA"/>
</dbReference>
<evidence type="ECO:0000256" key="3">
    <source>
        <dbReference type="ARBA" id="ARBA00022729"/>
    </source>
</evidence>
<dbReference type="Proteomes" id="UP000523161">
    <property type="component" value="Unassembled WGS sequence"/>
</dbReference>
<dbReference type="RefSeq" id="WP_173499319.1">
    <property type="nucleotide sequence ID" value="NZ_JABSOD010000001.1"/>
</dbReference>
<name>A0A7Y5AMH0_9GAMM</name>
<feature type="chain" id="PRO_5030968206" evidence="5">
    <location>
        <begin position="25"/>
        <end position="151"/>
    </location>
</feature>
<sequence length="151" mass="17537">MKVSKLIFVLGVITASGLSTVAIADGHKADGRHEERHMQQMPMQRMLAGLELTDSQQAQIKQLMQQHRQVRRATDEKGETRRQMRELLAAEQFDETAARLLLEQQQQQVLTQRLAGLKLQHQILQLLTEEQRQQLGEKRAKWQQKKLRHNS</sequence>